<dbReference type="InterPro" id="IPR000305">
    <property type="entry name" value="GIY-YIG_endonuc"/>
</dbReference>
<dbReference type="Proteomes" id="UP000008152">
    <property type="component" value="Chromosome I"/>
</dbReference>
<reference evidence="2 3" key="1">
    <citation type="submission" date="2007-08" db="EMBL/GenBank/DDBJ databases">
        <authorList>
            <consortium name="The Vibrio harveyi Genome Sequencing Project"/>
            <person name="Bassler B."/>
            <person name="Clifton S.W."/>
            <person name="Fulton L."/>
            <person name="Delehaunty K."/>
            <person name="Fronick C."/>
            <person name="Harrison M."/>
            <person name="Markivic C."/>
            <person name="Fulton R."/>
            <person name="Tin-Wollam A.-M."/>
            <person name="Shah N."/>
            <person name="Pepin K."/>
            <person name="Nash W."/>
            <person name="Thiruvilangam P."/>
            <person name="Bhonagiri V."/>
            <person name="Waters C."/>
            <person name="Tu K.C."/>
            <person name="Irgon J."/>
            <person name="Wilson R.K."/>
        </authorList>
    </citation>
    <scope>NUCLEOTIDE SEQUENCE [LARGE SCALE GENOMIC DNA]</scope>
    <source>
        <strain evidence="3">ATCC BAA-1116 / BB120</strain>
    </source>
</reference>
<evidence type="ECO:0000313" key="3">
    <source>
        <dbReference type="Proteomes" id="UP000008152"/>
    </source>
</evidence>
<accession>A7MYJ0</accession>
<evidence type="ECO:0000313" key="2">
    <source>
        <dbReference type="EMBL" id="ABU71539.1"/>
    </source>
</evidence>
<dbReference type="InterPro" id="IPR035901">
    <property type="entry name" value="GIY-YIG_endonuc_sf"/>
</dbReference>
<gene>
    <name evidence="2" type="ordered locus">VIBHAR_02578</name>
</gene>
<dbReference type="KEGG" id="vha:VIBHAR_02578"/>
<proteinExistence type="predicted"/>
<dbReference type="AlphaFoldDB" id="A7MYJ0"/>
<protein>
    <recommendedName>
        <fullName evidence="1">GIY-YIG domain-containing protein</fullName>
    </recommendedName>
</protein>
<dbReference type="Gene3D" id="3.40.1440.10">
    <property type="entry name" value="GIY-YIG endonuclease"/>
    <property type="match status" value="1"/>
</dbReference>
<dbReference type="Pfam" id="PF01541">
    <property type="entry name" value="GIY-YIG"/>
    <property type="match status" value="1"/>
</dbReference>
<organism evidence="2 3">
    <name type="scientific">Vibrio campbellii (strain ATCC BAA-1116)</name>
    <dbReference type="NCBI Taxonomy" id="2902295"/>
    <lineage>
        <taxon>Bacteria</taxon>
        <taxon>Pseudomonadati</taxon>
        <taxon>Pseudomonadota</taxon>
        <taxon>Gammaproteobacteria</taxon>
        <taxon>Vibrionales</taxon>
        <taxon>Vibrionaceae</taxon>
        <taxon>Vibrio</taxon>
    </lineage>
</organism>
<sequence>MEIMRGFVRTGRYSARYTPSIMFYIIAFSSLYRDNSVRAESLKKLYEESGLGGLFDIRVEQDYPERNYSAIRLKQNAFRLRAFELWENTKGHFFRIYHGDVPTAIKAELESYSLHKRSAKNYSDFIGNGEVIFQYFYDLFSSDTTKEIASQNKIYTRNSAYEGLALPDVDTSDTDVLGMEFTWKEIIAISEDESPENELKKVLSQSGVYLQRSSDGVSRYVGSAYSCGGILNRWLKHLNSNGDAKHLNLYVLENGYNNLVFTVLEFTDETLALKAECRWKQTLGTKNTGPYDGLRLNRN</sequence>
<feature type="domain" description="GIY-YIG" evidence="1">
    <location>
        <begin position="204"/>
        <end position="289"/>
    </location>
</feature>
<name>A7MYJ0_VIBC1</name>
<evidence type="ECO:0000259" key="1">
    <source>
        <dbReference type="PROSITE" id="PS50164"/>
    </source>
</evidence>
<dbReference type="EMBL" id="CP000789">
    <property type="protein sequence ID" value="ABU71539.1"/>
    <property type="molecule type" value="Genomic_DNA"/>
</dbReference>
<dbReference type="PATRIC" id="fig|338187.36.peg.2512"/>
<dbReference type="PROSITE" id="PS50164">
    <property type="entry name" value="GIY_YIG"/>
    <property type="match status" value="1"/>
</dbReference>
<dbReference type="SUPFAM" id="SSF82771">
    <property type="entry name" value="GIY-YIG endonuclease"/>
    <property type="match status" value="1"/>
</dbReference>